<keyword evidence="2" id="KW-0012">Acyltransferase</keyword>
<dbReference type="SUPFAM" id="SSF55729">
    <property type="entry name" value="Acyl-CoA N-acyltransferases (Nat)"/>
    <property type="match status" value="1"/>
</dbReference>
<dbReference type="InterPro" id="IPR040579">
    <property type="entry name" value="Acetyltransf_19"/>
</dbReference>
<dbReference type="Proteomes" id="UP000316416">
    <property type="component" value="Chromosome"/>
</dbReference>
<dbReference type="Pfam" id="PF18015">
    <property type="entry name" value="Acetyltransf_19"/>
    <property type="match status" value="1"/>
</dbReference>
<evidence type="ECO:0000313" key="2">
    <source>
        <dbReference type="EMBL" id="QPG57264.1"/>
    </source>
</evidence>
<dbReference type="RefSeq" id="WP_142872627.1">
    <property type="nucleotide sequence ID" value="NZ_CP045503.2"/>
</dbReference>
<proteinExistence type="predicted"/>
<dbReference type="EMBL" id="CP045503">
    <property type="protein sequence ID" value="QPG57264.1"/>
    <property type="molecule type" value="Genomic_DNA"/>
</dbReference>
<keyword evidence="3" id="KW-1185">Reference proteome</keyword>
<keyword evidence="2" id="KW-0808">Transferase</keyword>
<name>A0ABX6V4H5_9GAMM</name>
<dbReference type="PROSITE" id="PS51186">
    <property type="entry name" value="GNAT"/>
    <property type="match status" value="1"/>
</dbReference>
<dbReference type="CDD" id="cd04301">
    <property type="entry name" value="NAT_SF"/>
    <property type="match status" value="1"/>
</dbReference>
<dbReference type="Gene3D" id="3.40.630.80">
    <property type="match status" value="1"/>
</dbReference>
<dbReference type="InterPro" id="IPR000182">
    <property type="entry name" value="GNAT_dom"/>
</dbReference>
<dbReference type="Pfam" id="PF00583">
    <property type="entry name" value="Acetyltransf_1"/>
    <property type="match status" value="1"/>
</dbReference>
<protein>
    <submittedName>
        <fullName evidence="2">GNAT family N-acetyltransferase</fullName>
        <ecNumber evidence="2">2.3.1.-</ecNumber>
    </submittedName>
</protein>
<dbReference type="Gene3D" id="3.40.630.30">
    <property type="match status" value="1"/>
</dbReference>
<reference evidence="2" key="1">
    <citation type="submission" date="2021-07" db="EMBL/GenBank/DDBJ databases">
        <title>Shewanella sp. YLB-07 whole genome sequence.</title>
        <authorList>
            <person name="Yu L."/>
        </authorList>
    </citation>
    <scope>NUCLEOTIDE SEQUENCE</scope>
    <source>
        <strain evidence="2">YLB-08</strain>
    </source>
</reference>
<evidence type="ECO:0000313" key="3">
    <source>
        <dbReference type="Proteomes" id="UP000316416"/>
    </source>
</evidence>
<gene>
    <name evidence="2" type="ORF">FM038_007285</name>
</gene>
<dbReference type="GO" id="GO:0016746">
    <property type="term" value="F:acyltransferase activity"/>
    <property type="evidence" value="ECO:0007669"/>
    <property type="project" value="UniProtKB-KW"/>
</dbReference>
<accession>A0ABX6V4H5</accession>
<organism evidence="2 3">
    <name type="scientific">Shewanella eurypsychrophilus</name>
    <dbReference type="NCBI Taxonomy" id="2593656"/>
    <lineage>
        <taxon>Bacteria</taxon>
        <taxon>Pseudomonadati</taxon>
        <taxon>Pseudomonadota</taxon>
        <taxon>Gammaproteobacteria</taxon>
        <taxon>Alteromonadales</taxon>
        <taxon>Shewanellaceae</taxon>
        <taxon>Shewanella</taxon>
    </lineage>
</organism>
<evidence type="ECO:0000259" key="1">
    <source>
        <dbReference type="PROSITE" id="PS51186"/>
    </source>
</evidence>
<sequence>MLEIKTLGSLSEITELKQQYFALSTVPLDGMWHFGFVPMSAHFAFFEESIPVGFCCINGEGYMLQFYLSPRAKCQVTELFTLIAEQKSDVIGEVQGAFVSTAETAYLSLCLDSSSSFKINALMYQQNKQQQVGTFEPLEMALANQQQLSHFVSFAADNIGAPEQWLSGYYANLIQRQELWGYWCEGKLLATGECRLFDEYQVGYAELGMIVAEAERGKGIATRVLNHLINHASKQGLKPICSTESSNIGAQKAISRAGLISENRIIQFEFTKGN</sequence>
<dbReference type="InterPro" id="IPR016181">
    <property type="entry name" value="Acyl_CoA_acyltransferase"/>
</dbReference>
<feature type="domain" description="N-acetyltransferase" evidence="1">
    <location>
        <begin position="138"/>
        <end position="274"/>
    </location>
</feature>
<dbReference type="EC" id="2.3.1.-" evidence="2"/>